<dbReference type="InterPro" id="IPR003594">
    <property type="entry name" value="HATPase_dom"/>
</dbReference>
<dbReference type="PANTHER" id="PTHR40448">
    <property type="entry name" value="TWO-COMPONENT SENSOR HISTIDINE KINASE"/>
    <property type="match status" value="1"/>
</dbReference>
<dbReference type="SMART" id="SM00387">
    <property type="entry name" value="HATPase_c"/>
    <property type="match status" value="1"/>
</dbReference>
<feature type="transmembrane region" description="Helical" evidence="1">
    <location>
        <begin position="123"/>
        <end position="145"/>
    </location>
</feature>
<feature type="transmembrane region" description="Helical" evidence="1">
    <location>
        <begin position="157"/>
        <end position="175"/>
    </location>
</feature>
<sequence>MWKILIVIIEFFALVMQRIFTQKVLHRRDTRWDIEVLAWGGFFALSNYMTYFVSKTAWENTIVFLTLFYLTLRILYTDSRRTIAAVTAFMAIGGVLSEFLTYYGWILVTHKSSFHIDSMNQNYLLTIISRLVLFVFIKLLILLILERRDIEWNIQDWIEIFMIPGGSIFILIALFNRQYSLNSVLDFIAVGMVMLVNIFTYYLYDQVRMRTEEKTREAMLQEQSRYYVRQYEENRGVWQELSEFRHNLKERYLIEQMYLEQENYQELKLCYQNVLEKLQGRQKAANTGNFYFDSLINYKAEIAARDGISIEAALAIPSDTKIHTEDMYICLGNLLDNAIEAVKSVPDDKVIHLQIRVDGKNLYIEVSNPYEGIRVRSGRKYLTTKQEKKQHGFGLKIIRSIVENYHGEMDISDEAQRFTIKVLLFDICT</sequence>
<feature type="transmembrane region" description="Helical" evidence="1">
    <location>
        <begin position="187"/>
        <end position="204"/>
    </location>
</feature>
<dbReference type="Pfam" id="PF14501">
    <property type="entry name" value="HATPase_c_5"/>
    <property type="match status" value="1"/>
</dbReference>
<keyword evidence="1" id="KW-0812">Transmembrane</keyword>
<dbReference type="EMBL" id="JACOPH010000001">
    <property type="protein sequence ID" value="MBC5712965.1"/>
    <property type="molecule type" value="Genomic_DNA"/>
</dbReference>
<name>A0A923LMG7_9FIRM</name>
<feature type="transmembrane region" description="Helical" evidence="1">
    <location>
        <begin position="6"/>
        <end position="25"/>
    </location>
</feature>
<keyword evidence="1" id="KW-0472">Membrane</keyword>
<evidence type="ECO:0000256" key="1">
    <source>
        <dbReference type="SAM" id="Phobius"/>
    </source>
</evidence>
<evidence type="ECO:0000313" key="4">
    <source>
        <dbReference type="Proteomes" id="UP000606720"/>
    </source>
</evidence>
<accession>A0A923LMG7</accession>
<proteinExistence type="predicted"/>
<dbReference type="PANTHER" id="PTHR40448:SF1">
    <property type="entry name" value="TWO-COMPONENT SENSOR HISTIDINE KINASE"/>
    <property type="match status" value="1"/>
</dbReference>
<dbReference type="InterPro" id="IPR032834">
    <property type="entry name" value="NatK-like_C"/>
</dbReference>
<dbReference type="AlphaFoldDB" id="A0A923LMG7"/>
<evidence type="ECO:0000313" key="3">
    <source>
        <dbReference type="EMBL" id="MBC5712965.1"/>
    </source>
</evidence>
<protein>
    <submittedName>
        <fullName evidence="3">GHKL domain-containing protein</fullName>
    </submittedName>
</protein>
<dbReference type="InterPro" id="IPR036890">
    <property type="entry name" value="HATPase_C_sf"/>
</dbReference>
<evidence type="ECO:0000259" key="2">
    <source>
        <dbReference type="SMART" id="SM00387"/>
    </source>
</evidence>
<reference evidence="3" key="1">
    <citation type="submission" date="2020-08" db="EMBL/GenBank/DDBJ databases">
        <title>Genome public.</title>
        <authorList>
            <person name="Liu C."/>
            <person name="Sun Q."/>
        </authorList>
    </citation>
    <scope>NUCLEOTIDE SEQUENCE</scope>
    <source>
        <strain evidence="3">BX1005</strain>
    </source>
</reference>
<feature type="domain" description="Histidine kinase/HSP90-like ATPase" evidence="2">
    <location>
        <begin position="322"/>
        <end position="426"/>
    </location>
</feature>
<feature type="transmembrane region" description="Helical" evidence="1">
    <location>
        <begin position="57"/>
        <end position="76"/>
    </location>
</feature>
<dbReference type="GO" id="GO:0042802">
    <property type="term" value="F:identical protein binding"/>
    <property type="evidence" value="ECO:0007669"/>
    <property type="project" value="TreeGrafter"/>
</dbReference>
<keyword evidence="1" id="KW-1133">Transmembrane helix</keyword>
<dbReference type="Proteomes" id="UP000606720">
    <property type="component" value="Unassembled WGS sequence"/>
</dbReference>
<comment type="caution">
    <text evidence="3">The sequence shown here is derived from an EMBL/GenBank/DDBJ whole genome shotgun (WGS) entry which is preliminary data.</text>
</comment>
<feature type="transmembrane region" description="Helical" evidence="1">
    <location>
        <begin position="83"/>
        <end position="103"/>
    </location>
</feature>
<dbReference type="Gene3D" id="3.30.565.10">
    <property type="entry name" value="Histidine kinase-like ATPase, C-terminal domain"/>
    <property type="match status" value="1"/>
</dbReference>
<feature type="transmembrane region" description="Helical" evidence="1">
    <location>
        <begin position="32"/>
        <end position="51"/>
    </location>
</feature>
<dbReference type="CDD" id="cd16935">
    <property type="entry name" value="HATPase_AgrC-ComD-like"/>
    <property type="match status" value="1"/>
</dbReference>
<dbReference type="SUPFAM" id="SSF55874">
    <property type="entry name" value="ATPase domain of HSP90 chaperone/DNA topoisomerase II/histidine kinase"/>
    <property type="match status" value="1"/>
</dbReference>
<gene>
    <name evidence="3" type="ORF">H8S17_01870</name>
</gene>
<organism evidence="3 4">
    <name type="scientific">Roseburia zhanii</name>
    <dbReference type="NCBI Taxonomy" id="2763064"/>
    <lineage>
        <taxon>Bacteria</taxon>
        <taxon>Bacillati</taxon>
        <taxon>Bacillota</taxon>
        <taxon>Clostridia</taxon>
        <taxon>Lachnospirales</taxon>
        <taxon>Lachnospiraceae</taxon>
        <taxon>Roseburia</taxon>
    </lineage>
</organism>
<keyword evidence="4" id="KW-1185">Reference proteome</keyword>